<accession>A0A1J5QN19</accession>
<protein>
    <submittedName>
        <fullName evidence="1">Uncharacterized protein</fullName>
    </submittedName>
</protein>
<gene>
    <name evidence="1" type="ORF">GALL_334320</name>
</gene>
<dbReference type="AlphaFoldDB" id="A0A1J5QN19"/>
<comment type="caution">
    <text evidence="1">The sequence shown here is derived from an EMBL/GenBank/DDBJ whole genome shotgun (WGS) entry which is preliminary data.</text>
</comment>
<name>A0A1J5QN19_9ZZZZ</name>
<organism evidence="1">
    <name type="scientific">mine drainage metagenome</name>
    <dbReference type="NCBI Taxonomy" id="410659"/>
    <lineage>
        <taxon>unclassified sequences</taxon>
        <taxon>metagenomes</taxon>
        <taxon>ecological metagenomes</taxon>
    </lineage>
</organism>
<sequence>MNFPARKYRRLRLPASIALMGLAFLTPLVAHACASCGCILSSDWENLEFSTSSGIKLDVRYDYLNQDQLRSGTSTISGNTASRIVNPNGNQEVEKYTRNNYLTVALDYSTNPDWGVNVQLPYIDRSHGTLGTQSNGVTPGPGGGQYNSSTSSIGDIKVIGRYQGFTPQHNFGVLFGLKLPTGSHTETGISADPADPGTVAIDRGLQPGTGTTDAILGAYYLDAFNKDWGYFTQAMVQKSLNYRDQYRPGGSFNLNLGLRYLDFDTITPQLQMNARMANRDSGAQADGISTGGTLVYLSPGATVRVSKELKLYGFVQLPIFQNVMGVQVAPRWTASVGANYVF</sequence>
<reference evidence="1" key="1">
    <citation type="submission" date="2016-10" db="EMBL/GenBank/DDBJ databases">
        <title>Sequence of Gallionella enrichment culture.</title>
        <authorList>
            <person name="Poehlein A."/>
            <person name="Muehling M."/>
            <person name="Daniel R."/>
        </authorList>
    </citation>
    <scope>NUCLEOTIDE SEQUENCE</scope>
</reference>
<dbReference type="EMBL" id="MLJW01000594">
    <property type="protein sequence ID" value="OIQ84754.1"/>
    <property type="molecule type" value="Genomic_DNA"/>
</dbReference>
<evidence type="ECO:0000313" key="1">
    <source>
        <dbReference type="EMBL" id="OIQ84754.1"/>
    </source>
</evidence>
<dbReference type="SUPFAM" id="SSF56935">
    <property type="entry name" value="Porins"/>
    <property type="match status" value="1"/>
</dbReference>
<proteinExistence type="predicted"/>